<accession>A0A0V0SAX5</accession>
<dbReference type="AlphaFoldDB" id="A0A0V0SAX5"/>
<sequence length="112" mass="12148">MKMGGRKVNAGGNGPDENNKAETEPLTVTENPLQTEACPGTGSSTFPAAVQPTCWRPPVLFSSGTEPNRWIASLEIFFRVSGLPRCQWAVTALNHMDSAIQERLTASIDRTM</sequence>
<dbReference type="OrthoDB" id="10477079at2759"/>
<name>A0A0V0SAX5_9BILA</name>
<reference evidence="2 3" key="1">
    <citation type="submission" date="2015-01" db="EMBL/GenBank/DDBJ databases">
        <title>Evolution of Trichinella species and genotypes.</title>
        <authorList>
            <person name="Korhonen P.K."/>
            <person name="Edoardo P."/>
            <person name="Giuseppe L.R."/>
            <person name="Gasser R.B."/>
        </authorList>
    </citation>
    <scope>NUCLEOTIDE SEQUENCE [LARGE SCALE GENOMIC DNA]</scope>
    <source>
        <strain evidence="2">ISS37</strain>
    </source>
</reference>
<dbReference type="EMBL" id="JYDL01000021">
    <property type="protein sequence ID" value="KRX23880.1"/>
    <property type="molecule type" value="Genomic_DNA"/>
</dbReference>
<evidence type="ECO:0000313" key="2">
    <source>
        <dbReference type="EMBL" id="KRX23880.1"/>
    </source>
</evidence>
<dbReference type="Proteomes" id="UP000054630">
    <property type="component" value="Unassembled WGS sequence"/>
</dbReference>
<gene>
    <name evidence="2" type="ORF">T07_6076</name>
</gene>
<evidence type="ECO:0000256" key="1">
    <source>
        <dbReference type="SAM" id="MobiDB-lite"/>
    </source>
</evidence>
<evidence type="ECO:0000313" key="3">
    <source>
        <dbReference type="Proteomes" id="UP000054630"/>
    </source>
</evidence>
<keyword evidence="3" id="KW-1185">Reference proteome</keyword>
<protein>
    <submittedName>
        <fullName evidence="2">Uncharacterized protein</fullName>
    </submittedName>
</protein>
<comment type="caution">
    <text evidence="2">The sequence shown here is derived from an EMBL/GenBank/DDBJ whole genome shotgun (WGS) entry which is preliminary data.</text>
</comment>
<proteinExistence type="predicted"/>
<feature type="region of interest" description="Disordered" evidence="1">
    <location>
        <begin position="1"/>
        <end position="46"/>
    </location>
</feature>
<organism evidence="2 3">
    <name type="scientific">Trichinella nelsoni</name>
    <dbReference type="NCBI Taxonomy" id="6336"/>
    <lineage>
        <taxon>Eukaryota</taxon>
        <taxon>Metazoa</taxon>
        <taxon>Ecdysozoa</taxon>
        <taxon>Nematoda</taxon>
        <taxon>Enoplea</taxon>
        <taxon>Dorylaimia</taxon>
        <taxon>Trichinellida</taxon>
        <taxon>Trichinellidae</taxon>
        <taxon>Trichinella</taxon>
    </lineage>
</organism>